<keyword evidence="1" id="KW-1003">Cell membrane</keyword>
<evidence type="ECO:0000256" key="4">
    <source>
        <dbReference type="ARBA" id="ARBA00022989"/>
    </source>
</evidence>
<organism evidence="7 8">
    <name type="scientific">Ligilactobacillus equi DPC 6820</name>
    <dbReference type="NCBI Taxonomy" id="1392007"/>
    <lineage>
        <taxon>Bacteria</taxon>
        <taxon>Bacillati</taxon>
        <taxon>Bacillota</taxon>
        <taxon>Bacilli</taxon>
        <taxon>Lactobacillales</taxon>
        <taxon>Lactobacillaceae</taxon>
        <taxon>Ligilactobacillus</taxon>
    </lineage>
</organism>
<feature type="domain" description="Cell division protein FtsQ/DivIB C-terminal" evidence="6">
    <location>
        <begin position="69"/>
        <end position="169"/>
    </location>
</feature>
<gene>
    <name evidence="7" type="ORF">LEQ_0298c</name>
</gene>
<keyword evidence="2 7" id="KW-0132">Cell division</keyword>
<dbReference type="AlphaFoldDB" id="V7I0X1"/>
<evidence type="ECO:0000256" key="1">
    <source>
        <dbReference type="ARBA" id="ARBA00022475"/>
    </source>
</evidence>
<dbReference type="InterPro" id="IPR050487">
    <property type="entry name" value="FtsQ_DivIB"/>
</dbReference>
<dbReference type="InterPro" id="IPR005548">
    <property type="entry name" value="Cell_div_FtsQ/DivIB_C"/>
</dbReference>
<accession>V7I0X1</accession>
<keyword evidence="4" id="KW-0472">Membrane</keyword>
<protein>
    <submittedName>
        <fullName evidence="7">Cell division protein</fullName>
    </submittedName>
</protein>
<evidence type="ECO:0000256" key="2">
    <source>
        <dbReference type="ARBA" id="ARBA00022618"/>
    </source>
</evidence>
<name>V7I0X1_9LACO</name>
<dbReference type="PATRIC" id="fig|1392007.3.peg.345"/>
<evidence type="ECO:0000256" key="3">
    <source>
        <dbReference type="ARBA" id="ARBA00022692"/>
    </source>
</evidence>
<evidence type="ECO:0000256" key="5">
    <source>
        <dbReference type="ARBA" id="ARBA00023306"/>
    </source>
</evidence>
<dbReference type="GO" id="GO:0005886">
    <property type="term" value="C:plasma membrane"/>
    <property type="evidence" value="ECO:0007669"/>
    <property type="project" value="TreeGrafter"/>
</dbReference>
<dbReference type="PANTHER" id="PTHR37820">
    <property type="entry name" value="CELL DIVISION PROTEIN DIVIB"/>
    <property type="match status" value="1"/>
</dbReference>
<dbReference type="PANTHER" id="PTHR37820:SF1">
    <property type="entry name" value="CELL DIVISION PROTEIN FTSQ"/>
    <property type="match status" value="1"/>
</dbReference>
<reference evidence="7 8" key="1">
    <citation type="journal article" date="2014" name="Genome Announc.">
        <title>The Genome of the Predominant Equine Lactobacillus Species, Lactobacillus equi, Is Reflective of Its Lifestyle Adaptations to an Herbivorous Host.</title>
        <authorList>
            <person name="O'Donnell M.M."/>
            <person name="Harris H.M."/>
            <person name="O'Toole P.W."/>
            <person name="Ross R.P."/>
        </authorList>
    </citation>
    <scope>NUCLEOTIDE SEQUENCE [LARGE SCALE GENOMIC DNA]</scope>
    <source>
        <strain evidence="7 8">DPC 6820</strain>
    </source>
</reference>
<keyword evidence="8" id="KW-1185">Reference proteome</keyword>
<keyword evidence="4" id="KW-1133">Transmembrane helix</keyword>
<evidence type="ECO:0000259" key="6">
    <source>
        <dbReference type="Pfam" id="PF03799"/>
    </source>
</evidence>
<keyword evidence="3" id="KW-0812">Transmembrane</keyword>
<dbReference type="Proteomes" id="UP000018559">
    <property type="component" value="Unassembled WGS sequence"/>
</dbReference>
<comment type="caution">
    <text evidence="7">The sequence shown here is derived from an EMBL/GenBank/DDBJ whole genome shotgun (WGS) entry which is preliminary data.</text>
</comment>
<dbReference type="Gene3D" id="3.40.50.10960">
    <property type="match status" value="1"/>
</dbReference>
<sequence>MQSDAMVIKEAQLIPKMSLFEVLFREGKIASNLKQAFPTIETANLTIGLGQVQVVLKEKKTVGYMVKASKLYPIVEKGIVASKALPDQPASLPMYYGFKKEIALQKVVLEVQKFKPNILNLVSEVHASPTKSDPDRLKLYMSDGNQVVATRKTMAQKMKYYAKIASQMDQAGVINFQVGAYSYSYH</sequence>
<keyword evidence="5" id="KW-0131">Cell cycle</keyword>
<evidence type="ECO:0000313" key="7">
    <source>
        <dbReference type="EMBL" id="ETA74901.1"/>
    </source>
</evidence>
<dbReference type="EMBL" id="AWWH01000040">
    <property type="protein sequence ID" value="ETA74901.1"/>
    <property type="molecule type" value="Genomic_DNA"/>
</dbReference>
<proteinExistence type="predicted"/>
<evidence type="ECO:0000313" key="8">
    <source>
        <dbReference type="Proteomes" id="UP000018559"/>
    </source>
</evidence>
<dbReference type="GO" id="GO:0051301">
    <property type="term" value="P:cell division"/>
    <property type="evidence" value="ECO:0007669"/>
    <property type="project" value="UniProtKB-KW"/>
</dbReference>
<dbReference type="Pfam" id="PF03799">
    <property type="entry name" value="FtsQ_DivIB_C"/>
    <property type="match status" value="1"/>
</dbReference>